<dbReference type="AlphaFoldDB" id="A0A067S714"/>
<evidence type="ECO:0000313" key="3">
    <source>
        <dbReference type="Proteomes" id="UP000027222"/>
    </source>
</evidence>
<keyword evidence="3" id="KW-1185">Reference proteome</keyword>
<accession>A0A067S714</accession>
<dbReference type="Proteomes" id="UP000027222">
    <property type="component" value="Unassembled WGS sequence"/>
</dbReference>
<feature type="compositionally biased region" description="Basic and acidic residues" evidence="1">
    <location>
        <begin position="62"/>
        <end position="72"/>
    </location>
</feature>
<gene>
    <name evidence="2" type="ORF">GALMADRAFT_148503</name>
</gene>
<feature type="region of interest" description="Disordered" evidence="1">
    <location>
        <begin position="20"/>
        <end position="100"/>
    </location>
</feature>
<dbReference type="HOGENOM" id="CLU_850057_0_0_1"/>
<feature type="compositionally biased region" description="Pro residues" evidence="1">
    <location>
        <begin position="23"/>
        <end position="45"/>
    </location>
</feature>
<sequence>MPTRPSNHLVRRPRLILDLAYSPPVPSPRSPPRAPPPSPVEPSPVNPVMSSPTATLCAPSTDDLKNTQEHPQRTRTTSTASSITIQASNHPIQQISRKASRQYAPHPFIKPIPLRSRAESIGLTNTEGRKRFPHFKRPLFEHSSTFGGVYQEVHPQFFESLEFKKYWEADPIILRAQDVIIFPKPEFRGARWRLNLEARALSTTIHRGSNIAVSQQDEPSIKYIATVCRRTGSDTSLIQLNAFLETQQLIHADNDDWPVLLLCIPNKYCDVPLADELKRYYETGLASLTIEATRRLVCRFARYIFKFPDNTIIDNTTGNTISIAQIV</sequence>
<proteinExistence type="predicted"/>
<reference evidence="3" key="1">
    <citation type="journal article" date="2014" name="Proc. Natl. Acad. Sci. U.S.A.">
        <title>Extensive sampling of basidiomycete genomes demonstrates inadequacy of the white-rot/brown-rot paradigm for wood decay fungi.</title>
        <authorList>
            <person name="Riley R."/>
            <person name="Salamov A.A."/>
            <person name="Brown D.W."/>
            <person name="Nagy L.G."/>
            <person name="Floudas D."/>
            <person name="Held B.W."/>
            <person name="Levasseur A."/>
            <person name="Lombard V."/>
            <person name="Morin E."/>
            <person name="Otillar R."/>
            <person name="Lindquist E.A."/>
            <person name="Sun H."/>
            <person name="LaButti K.M."/>
            <person name="Schmutz J."/>
            <person name="Jabbour D."/>
            <person name="Luo H."/>
            <person name="Baker S.E."/>
            <person name="Pisabarro A.G."/>
            <person name="Walton J.D."/>
            <person name="Blanchette R.A."/>
            <person name="Henrissat B."/>
            <person name="Martin F."/>
            <person name="Cullen D."/>
            <person name="Hibbett D.S."/>
            <person name="Grigoriev I.V."/>
        </authorList>
    </citation>
    <scope>NUCLEOTIDE SEQUENCE [LARGE SCALE GENOMIC DNA]</scope>
    <source>
        <strain evidence="3">CBS 339.88</strain>
    </source>
</reference>
<evidence type="ECO:0000256" key="1">
    <source>
        <dbReference type="SAM" id="MobiDB-lite"/>
    </source>
</evidence>
<feature type="compositionally biased region" description="Low complexity" evidence="1">
    <location>
        <begin position="74"/>
        <end position="88"/>
    </location>
</feature>
<organism evidence="2 3">
    <name type="scientific">Galerina marginata (strain CBS 339.88)</name>
    <dbReference type="NCBI Taxonomy" id="685588"/>
    <lineage>
        <taxon>Eukaryota</taxon>
        <taxon>Fungi</taxon>
        <taxon>Dikarya</taxon>
        <taxon>Basidiomycota</taxon>
        <taxon>Agaricomycotina</taxon>
        <taxon>Agaricomycetes</taxon>
        <taxon>Agaricomycetidae</taxon>
        <taxon>Agaricales</taxon>
        <taxon>Agaricineae</taxon>
        <taxon>Strophariaceae</taxon>
        <taxon>Galerina</taxon>
    </lineage>
</organism>
<protein>
    <submittedName>
        <fullName evidence="2">Uncharacterized protein</fullName>
    </submittedName>
</protein>
<evidence type="ECO:0000313" key="2">
    <source>
        <dbReference type="EMBL" id="KDR65687.1"/>
    </source>
</evidence>
<name>A0A067S714_GALM3</name>
<dbReference type="EMBL" id="KL142436">
    <property type="protein sequence ID" value="KDR65687.1"/>
    <property type="molecule type" value="Genomic_DNA"/>
</dbReference>